<dbReference type="PROSITE" id="PS01086">
    <property type="entry name" value="RIBUL_P_3_EPIMER_2"/>
    <property type="match status" value="1"/>
</dbReference>
<dbReference type="GO" id="GO:0016857">
    <property type="term" value="F:racemase and epimerase activity, acting on carbohydrates and derivatives"/>
    <property type="evidence" value="ECO:0007669"/>
    <property type="project" value="InterPro"/>
</dbReference>
<dbReference type="PROSITE" id="PS01085">
    <property type="entry name" value="RIBUL_P_3_EPIMER_1"/>
    <property type="match status" value="1"/>
</dbReference>
<dbReference type="InterPro" id="IPR013785">
    <property type="entry name" value="Aldolase_TIM"/>
</dbReference>
<dbReference type="InterPro" id="IPR011060">
    <property type="entry name" value="RibuloseP-bd_barrel"/>
</dbReference>
<proteinExistence type="predicted"/>
<keyword evidence="1" id="KW-0479">Metal-binding</keyword>
<reference evidence="3 4" key="1">
    <citation type="submission" date="2013-02" db="EMBL/GenBank/DDBJ databases">
        <title>The Genome Sequence of Enterococcus pallens BAA-351.</title>
        <authorList>
            <consortium name="The Broad Institute Genome Sequencing Platform"/>
            <consortium name="The Broad Institute Genome Sequencing Center for Infectious Disease"/>
            <person name="Earl A.M."/>
            <person name="Gilmore M.S."/>
            <person name="Lebreton F."/>
            <person name="Walker B."/>
            <person name="Young S.K."/>
            <person name="Zeng Q."/>
            <person name="Gargeya S."/>
            <person name="Fitzgerald M."/>
            <person name="Haas B."/>
            <person name="Abouelleil A."/>
            <person name="Alvarado L."/>
            <person name="Arachchi H.M."/>
            <person name="Berlin A.M."/>
            <person name="Chapman S.B."/>
            <person name="Dewar J."/>
            <person name="Goldberg J."/>
            <person name="Griggs A."/>
            <person name="Gujja S."/>
            <person name="Hansen M."/>
            <person name="Howarth C."/>
            <person name="Imamovic A."/>
            <person name="Larimer J."/>
            <person name="McCowan C."/>
            <person name="Murphy C."/>
            <person name="Neiman D."/>
            <person name="Pearson M."/>
            <person name="Priest M."/>
            <person name="Roberts A."/>
            <person name="Saif S."/>
            <person name="Shea T."/>
            <person name="Sisk P."/>
            <person name="Sykes S."/>
            <person name="Wortman J."/>
            <person name="Nusbaum C."/>
            <person name="Birren B."/>
        </authorList>
    </citation>
    <scope>NUCLEOTIDE SEQUENCE [LARGE SCALE GENOMIC DNA]</scope>
    <source>
        <strain evidence="3 4">ATCC BAA-351</strain>
    </source>
</reference>
<accession>R2Q328</accession>
<dbReference type="Pfam" id="PF00834">
    <property type="entry name" value="Ribul_P_3_epim"/>
    <property type="match status" value="1"/>
</dbReference>
<dbReference type="AlphaFoldDB" id="R2Q328"/>
<organism evidence="3 4">
    <name type="scientific">Enterococcus pallens ATCC BAA-351</name>
    <dbReference type="NCBI Taxonomy" id="1158607"/>
    <lineage>
        <taxon>Bacteria</taxon>
        <taxon>Bacillati</taxon>
        <taxon>Bacillota</taxon>
        <taxon>Bacilli</taxon>
        <taxon>Lactobacillales</taxon>
        <taxon>Enterococcaceae</taxon>
        <taxon>Enterococcus</taxon>
    </lineage>
</organism>
<keyword evidence="2" id="KW-0413">Isomerase</keyword>
<dbReference type="GO" id="GO:0046872">
    <property type="term" value="F:metal ion binding"/>
    <property type="evidence" value="ECO:0007669"/>
    <property type="project" value="UniProtKB-KW"/>
</dbReference>
<dbReference type="STRING" id="160454.RV10_GL002477"/>
<dbReference type="HOGENOM" id="CLU_054856_2_0_9"/>
<sequence>MMRNSIIPSLASARQLYLAEEILKAENEGYPEIHLDIEDGNFIDNITFGLSVIHDTRYLTSLPFNVHLMVTQPKKYLEALVDCSPCSVFIHVESCQNLAELIFYCQQNKISVGLAFLPTTSLENYAYLIKRVSMLLLMTSEPDGQGQTFIEEMIEKISLARKRFPEQELWVDGDITMGRARELKQLGVQKFVMGREIFGAEYNK</sequence>
<dbReference type="InterPro" id="IPR000056">
    <property type="entry name" value="Ribul_P_3_epim-like"/>
</dbReference>
<dbReference type="Proteomes" id="UP000013782">
    <property type="component" value="Unassembled WGS sequence"/>
</dbReference>
<dbReference type="CDD" id="cd00429">
    <property type="entry name" value="RPE"/>
    <property type="match status" value="1"/>
</dbReference>
<protein>
    <submittedName>
        <fullName evidence="3">Ribulose-phosphate 3-epimerase</fullName>
    </submittedName>
</protein>
<dbReference type="EMBL" id="AJAQ01000035">
    <property type="protein sequence ID" value="EOH90962.1"/>
    <property type="molecule type" value="Genomic_DNA"/>
</dbReference>
<evidence type="ECO:0000256" key="1">
    <source>
        <dbReference type="ARBA" id="ARBA00022723"/>
    </source>
</evidence>
<name>R2Q328_9ENTE</name>
<evidence type="ECO:0000313" key="3">
    <source>
        <dbReference type="EMBL" id="EOH90962.1"/>
    </source>
</evidence>
<keyword evidence="4" id="KW-1185">Reference proteome</keyword>
<dbReference type="Gene3D" id="3.20.20.70">
    <property type="entry name" value="Aldolase class I"/>
    <property type="match status" value="1"/>
</dbReference>
<evidence type="ECO:0000256" key="2">
    <source>
        <dbReference type="ARBA" id="ARBA00023235"/>
    </source>
</evidence>
<dbReference type="RefSeq" id="WP_010758478.1">
    <property type="nucleotide sequence ID" value="NZ_ASWD01000004.1"/>
</dbReference>
<dbReference type="PATRIC" id="fig|1158607.3.peg.3495"/>
<dbReference type="PANTHER" id="PTHR11749">
    <property type="entry name" value="RIBULOSE-5-PHOSPHATE-3-EPIMERASE"/>
    <property type="match status" value="1"/>
</dbReference>
<evidence type="ECO:0000313" key="4">
    <source>
        <dbReference type="Proteomes" id="UP000013782"/>
    </source>
</evidence>
<comment type="caution">
    <text evidence="3">The sequence shown here is derived from an EMBL/GenBank/DDBJ whole genome shotgun (WGS) entry which is preliminary data.</text>
</comment>
<dbReference type="SUPFAM" id="SSF51366">
    <property type="entry name" value="Ribulose-phoshate binding barrel"/>
    <property type="match status" value="1"/>
</dbReference>
<gene>
    <name evidence="3" type="ORF">UAU_03501</name>
</gene>
<dbReference type="eggNOG" id="COG0036">
    <property type="taxonomic scope" value="Bacteria"/>
</dbReference>
<dbReference type="GO" id="GO:0005975">
    <property type="term" value="P:carbohydrate metabolic process"/>
    <property type="evidence" value="ECO:0007669"/>
    <property type="project" value="InterPro"/>
</dbReference>